<dbReference type="NCBIfam" id="NF001399">
    <property type="entry name" value="PRK00283.1"/>
    <property type="match status" value="1"/>
</dbReference>
<keyword evidence="9" id="KW-0233">DNA recombination</keyword>
<comment type="similarity">
    <text evidence="3">Belongs to the 'phage' integrase family.</text>
</comment>
<comment type="function">
    <text evidence="1">Site-specific tyrosine recombinase, which acts by catalyzing the cutting and rejoining of the recombining DNA molecules.</text>
</comment>
<dbReference type="InterPro" id="IPR010998">
    <property type="entry name" value="Integrase_recombinase_N"/>
</dbReference>
<dbReference type="GO" id="GO:0005737">
    <property type="term" value="C:cytoplasm"/>
    <property type="evidence" value="ECO:0007669"/>
    <property type="project" value="UniProtKB-SubCell"/>
</dbReference>
<keyword evidence="7" id="KW-0229">DNA integration</keyword>
<evidence type="ECO:0000256" key="10">
    <source>
        <dbReference type="ARBA" id="ARBA00023306"/>
    </source>
</evidence>
<dbReference type="InterPro" id="IPR013762">
    <property type="entry name" value="Integrase-like_cat_sf"/>
</dbReference>
<dbReference type="NCBIfam" id="TIGR02225">
    <property type="entry name" value="recomb_XerD"/>
    <property type="match status" value="1"/>
</dbReference>
<dbReference type="PANTHER" id="PTHR30349">
    <property type="entry name" value="PHAGE INTEGRASE-RELATED"/>
    <property type="match status" value="1"/>
</dbReference>
<reference evidence="14 15" key="1">
    <citation type="submission" date="2016-10" db="EMBL/GenBank/DDBJ databases">
        <authorList>
            <person name="de Groot N.N."/>
        </authorList>
    </citation>
    <scope>NUCLEOTIDE SEQUENCE [LARGE SCALE GENOMIC DNA]</scope>
    <source>
        <strain evidence="14 15">DSM 12271</strain>
    </source>
</reference>
<evidence type="ECO:0000256" key="11">
    <source>
        <dbReference type="PROSITE-ProRule" id="PRU01248"/>
    </source>
</evidence>
<dbReference type="GO" id="GO:0007059">
    <property type="term" value="P:chromosome segregation"/>
    <property type="evidence" value="ECO:0007669"/>
    <property type="project" value="UniProtKB-KW"/>
</dbReference>
<dbReference type="Gene3D" id="1.10.150.130">
    <property type="match status" value="1"/>
</dbReference>
<evidence type="ECO:0000259" key="13">
    <source>
        <dbReference type="PROSITE" id="PS51900"/>
    </source>
</evidence>
<gene>
    <name evidence="14" type="ORF">SAMN04488528_100560</name>
</gene>
<dbReference type="InterPro" id="IPR004107">
    <property type="entry name" value="Integrase_SAM-like_N"/>
</dbReference>
<protein>
    <submittedName>
        <fullName evidence="14">Integrase/recombinase XerD</fullName>
    </submittedName>
</protein>
<keyword evidence="6" id="KW-0159">Chromosome partition</keyword>
<dbReference type="InterPro" id="IPR050090">
    <property type="entry name" value="Tyrosine_recombinase_XerCD"/>
</dbReference>
<organism evidence="14 15">
    <name type="scientific">Clostridium frigidicarnis</name>
    <dbReference type="NCBI Taxonomy" id="84698"/>
    <lineage>
        <taxon>Bacteria</taxon>
        <taxon>Bacillati</taxon>
        <taxon>Bacillota</taxon>
        <taxon>Clostridia</taxon>
        <taxon>Eubacteriales</taxon>
        <taxon>Clostridiaceae</taxon>
        <taxon>Clostridium</taxon>
    </lineage>
</organism>
<evidence type="ECO:0000256" key="5">
    <source>
        <dbReference type="ARBA" id="ARBA00022618"/>
    </source>
</evidence>
<dbReference type="PROSITE" id="PS51898">
    <property type="entry name" value="TYR_RECOMBINASE"/>
    <property type="match status" value="1"/>
</dbReference>
<evidence type="ECO:0000256" key="3">
    <source>
        <dbReference type="ARBA" id="ARBA00008857"/>
    </source>
</evidence>
<dbReference type="Gene3D" id="1.10.443.10">
    <property type="entry name" value="Intergrase catalytic core"/>
    <property type="match status" value="1"/>
</dbReference>
<evidence type="ECO:0000256" key="2">
    <source>
        <dbReference type="ARBA" id="ARBA00004496"/>
    </source>
</evidence>
<keyword evidence="10" id="KW-0131">Cell cycle</keyword>
<dbReference type="InterPro" id="IPR011932">
    <property type="entry name" value="Recomb_XerD"/>
</dbReference>
<evidence type="ECO:0000313" key="14">
    <source>
        <dbReference type="EMBL" id="SFA87489.1"/>
    </source>
</evidence>
<name>A0A1I0WFF1_9CLOT</name>
<keyword evidence="4" id="KW-0963">Cytoplasm</keyword>
<dbReference type="PROSITE" id="PS51900">
    <property type="entry name" value="CB"/>
    <property type="match status" value="1"/>
</dbReference>
<dbReference type="OrthoDB" id="9801717at2"/>
<dbReference type="InterPro" id="IPR002104">
    <property type="entry name" value="Integrase_catalytic"/>
</dbReference>
<dbReference type="InterPro" id="IPR044068">
    <property type="entry name" value="CB"/>
</dbReference>
<feature type="domain" description="Tyr recombinase" evidence="12">
    <location>
        <begin position="104"/>
        <end position="286"/>
    </location>
</feature>
<dbReference type="Pfam" id="PF00589">
    <property type="entry name" value="Phage_integrase"/>
    <property type="match status" value="1"/>
</dbReference>
<evidence type="ECO:0000256" key="4">
    <source>
        <dbReference type="ARBA" id="ARBA00022490"/>
    </source>
</evidence>
<dbReference type="GO" id="GO:0009009">
    <property type="term" value="F:site-specific recombinase activity"/>
    <property type="evidence" value="ECO:0007669"/>
    <property type="project" value="InterPro"/>
</dbReference>
<keyword evidence="5" id="KW-0132">Cell division</keyword>
<dbReference type="AlphaFoldDB" id="A0A1I0WFF1"/>
<dbReference type="RefSeq" id="WP_090039129.1">
    <property type="nucleotide sequence ID" value="NZ_FOKI01000005.1"/>
</dbReference>
<evidence type="ECO:0000256" key="6">
    <source>
        <dbReference type="ARBA" id="ARBA00022829"/>
    </source>
</evidence>
<dbReference type="PANTHER" id="PTHR30349:SF81">
    <property type="entry name" value="TYROSINE RECOMBINASE XERC"/>
    <property type="match status" value="1"/>
</dbReference>
<evidence type="ECO:0000259" key="12">
    <source>
        <dbReference type="PROSITE" id="PS51898"/>
    </source>
</evidence>
<dbReference type="GO" id="GO:0006310">
    <property type="term" value="P:DNA recombination"/>
    <property type="evidence" value="ECO:0007669"/>
    <property type="project" value="UniProtKB-KW"/>
</dbReference>
<evidence type="ECO:0000256" key="7">
    <source>
        <dbReference type="ARBA" id="ARBA00022908"/>
    </source>
</evidence>
<dbReference type="InterPro" id="IPR011010">
    <property type="entry name" value="DNA_brk_join_enz"/>
</dbReference>
<dbReference type="STRING" id="84698.SAMN04488528_100560"/>
<dbReference type="EMBL" id="FOKI01000005">
    <property type="protein sequence ID" value="SFA87489.1"/>
    <property type="molecule type" value="Genomic_DNA"/>
</dbReference>
<comment type="subcellular location">
    <subcellularLocation>
        <location evidence="2">Cytoplasm</location>
    </subcellularLocation>
</comment>
<evidence type="ECO:0000256" key="1">
    <source>
        <dbReference type="ARBA" id="ARBA00003283"/>
    </source>
</evidence>
<dbReference type="Pfam" id="PF02899">
    <property type="entry name" value="Phage_int_SAM_1"/>
    <property type="match status" value="1"/>
</dbReference>
<dbReference type="GO" id="GO:0003677">
    <property type="term" value="F:DNA binding"/>
    <property type="evidence" value="ECO:0007669"/>
    <property type="project" value="UniProtKB-UniRule"/>
</dbReference>
<keyword evidence="8 11" id="KW-0238">DNA-binding</keyword>
<dbReference type="SUPFAM" id="SSF56349">
    <property type="entry name" value="DNA breaking-rejoining enzymes"/>
    <property type="match status" value="1"/>
</dbReference>
<sequence length="292" mass="34179">MNDLIQKYKVYIENKGLSKNTIEAYIRDLDQYVEFITNRDEDINLADEITINAYIQKLMEEKKSIASINRKMASIRNFYKYLNLYGYTKETPSFVYELPKSKKEIPITLTVDEIDRLLSTPNIECDKGIRDRAMLEIMYATGIKVSELLNLRLLDLNLKMQYIICNGSKKRQRVIPLGSLAIKYMEQYLKVRGNLGYNNENLLFFNNRGKKMTRQGFWKIVKEYAREANINKSINLYTLRHSFAVHLLENGADIKSVQELLGHADLSATERYSYITKKNRLKEVYTKAHPRA</sequence>
<evidence type="ECO:0000313" key="15">
    <source>
        <dbReference type="Proteomes" id="UP000198619"/>
    </source>
</evidence>
<evidence type="ECO:0000256" key="9">
    <source>
        <dbReference type="ARBA" id="ARBA00023172"/>
    </source>
</evidence>
<dbReference type="Proteomes" id="UP000198619">
    <property type="component" value="Unassembled WGS sequence"/>
</dbReference>
<evidence type="ECO:0000256" key="8">
    <source>
        <dbReference type="ARBA" id="ARBA00023125"/>
    </source>
</evidence>
<proteinExistence type="inferred from homology"/>
<feature type="domain" description="Core-binding (CB)" evidence="13">
    <location>
        <begin position="1"/>
        <end position="83"/>
    </location>
</feature>
<keyword evidence="15" id="KW-1185">Reference proteome</keyword>
<accession>A0A1I0WFF1</accession>
<dbReference type="GO" id="GO:0051301">
    <property type="term" value="P:cell division"/>
    <property type="evidence" value="ECO:0007669"/>
    <property type="project" value="UniProtKB-KW"/>
</dbReference>